<dbReference type="InterPro" id="IPR001106">
    <property type="entry name" value="Aromatic_Lyase"/>
</dbReference>
<gene>
    <name evidence="2" type="primary">hutH_12</name>
    <name evidence="2" type="ORF">SDC9_68317</name>
</gene>
<evidence type="ECO:0000256" key="1">
    <source>
        <dbReference type="ARBA" id="ARBA00023239"/>
    </source>
</evidence>
<sequence length="513" mass="55547">MSGAKTIRQVKLGEKIGLHDLVAVARFRAKVEFSESYCNRVSRSRNLIEQAISQERVMYGVTTGFGLLSTKTIDREQAKTLQKNIILSHSVSVGEPFDEEQARATMLMILQNLGQGYSGVRLGTLETIRSMLNGGVTPWMPRDGSVGYLAPEAHLALVLTGEGKAWFSGELLPGGEAMRRAGIEPIELAEKEGLALISGTTSVTALAALAAYDMVNAVKCADVVGAVSLEALKGVMQAFDERVMSVRPHPEQAVSAANVRKLLEDSEVIHHYAGSRLQDALSLRCIPQLHGAARKTILMAVDTLETELNSCCDNPIIWDNGDSADVLSACNCDSAYAGIAMDSAAIACTMVAKMSERRNNRLIDETMSGFPSFLVKNPGLNSGLMIPQYTQAGLLGDMRILSTPSVIDNTPTCCGQEDYVAMGYNACKKAGPVVRNLEYILAIELLSGYQAQKFLDPGLRRSRATADIFNEIGKAVPDMENDIRLYPHIEHLREMIHSGKLLDLAQQAVGDLG</sequence>
<dbReference type="Gene3D" id="1.10.275.10">
    <property type="entry name" value="Fumarase/aspartase (N-terminal domain)"/>
    <property type="match status" value="1"/>
</dbReference>
<dbReference type="EC" id="4.3.1.3" evidence="2"/>
<keyword evidence="1 2" id="KW-0456">Lyase</keyword>
<dbReference type="SUPFAM" id="SSF48557">
    <property type="entry name" value="L-aspartase-like"/>
    <property type="match status" value="1"/>
</dbReference>
<comment type="caution">
    <text evidence="2">The sequence shown here is derived from an EMBL/GenBank/DDBJ whole genome shotgun (WGS) entry which is preliminary data.</text>
</comment>
<dbReference type="FunFam" id="1.10.275.10:FF:000005">
    <property type="entry name" value="Histidine ammonia-lyase"/>
    <property type="match status" value="1"/>
</dbReference>
<evidence type="ECO:0000313" key="2">
    <source>
        <dbReference type="EMBL" id="MPM21867.1"/>
    </source>
</evidence>
<dbReference type="Pfam" id="PF00221">
    <property type="entry name" value="Lyase_aromatic"/>
    <property type="match status" value="1"/>
</dbReference>
<organism evidence="2">
    <name type="scientific">bioreactor metagenome</name>
    <dbReference type="NCBI Taxonomy" id="1076179"/>
    <lineage>
        <taxon>unclassified sequences</taxon>
        <taxon>metagenomes</taxon>
        <taxon>ecological metagenomes</taxon>
    </lineage>
</organism>
<dbReference type="PANTHER" id="PTHR10362">
    <property type="entry name" value="HISTIDINE AMMONIA-LYASE"/>
    <property type="match status" value="1"/>
</dbReference>
<dbReference type="NCBIfam" id="NF006871">
    <property type="entry name" value="PRK09367.1"/>
    <property type="match status" value="1"/>
</dbReference>
<dbReference type="CDD" id="cd00332">
    <property type="entry name" value="PAL-HAL"/>
    <property type="match status" value="1"/>
</dbReference>
<accession>A0A644Y159</accession>
<dbReference type="InterPro" id="IPR008948">
    <property type="entry name" value="L-Aspartase-like"/>
</dbReference>
<dbReference type="EMBL" id="VSSQ01003684">
    <property type="protein sequence ID" value="MPM21867.1"/>
    <property type="molecule type" value="Genomic_DNA"/>
</dbReference>
<protein>
    <submittedName>
        <fullName evidence="2">Histidine ammonia-lyase</fullName>
        <ecNumber evidence="2">4.3.1.3</ecNumber>
    </submittedName>
</protein>
<name>A0A644Y159_9ZZZZ</name>
<dbReference type="GO" id="GO:0004397">
    <property type="term" value="F:histidine ammonia-lyase activity"/>
    <property type="evidence" value="ECO:0007669"/>
    <property type="project" value="UniProtKB-EC"/>
</dbReference>
<proteinExistence type="predicted"/>
<reference evidence="2" key="1">
    <citation type="submission" date="2019-08" db="EMBL/GenBank/DDBJ databases">
        <authorList>
            <person name="Kucharzyk K."/>
            <person name="Murdoch R.W."/>
            <person name="Higgins S."/>
            <person name="Loffler F."/>
        </authorList>
    </citation>
    <scope>NUCLEOTIDE SEQUENCE</scope>
</reference>
<dbReference type="AlphaFoldDB" id="A0A644Y159"/>
<dbReference type="Gene3D" id="1.20.200.10">
    <property type="entry name" value="Fumarase/aspartase (Central domain)"/>
    <property type="match status" value="1"/>
</dbReference>
<dbReference type="InterPro" id="IPR024083">
    <property type="entry name" value="Fumarase/histidase_N"/>
</dbReference>